<accession>A0A5B7GKV2</accession>
<protein>
    <submittedName>
        <fullName evidence="1">Uncharacterized protein</fullName>
    </submittedName>
</protein>
<gene>
    <name evidence="1" type="ORF">E2C01_054899</name>
</gene>
<dbReference type="AlphaFoldDB" id="A0A5B7GKV2"/>
<dbReference type="Proteomes" id="UP000324222">
    <property type="component" value="Unassembled WGS sequence"/>
</dbReference>
<evidence type="ECO:0000313" key="2">
    <source>
        <dbReference type="Proteomes" id="UP000324222"/>
    </source>
</evidence>
<evidence type="ECO:0000313" key="1">
    <source>
        <dbReference type="EMBL" id="MPC60840.1"/>
    </source>
</evidence>
<comment type="caution">
    <text evidence="1">The sequence shown here is derived from an EMBL/GenBank/DDBJ whole genome shotgun (WGS) entry which is preliminary data.</text>
</comment>
<sequence>MVLDTVRARVFPSPDQVNHFQAVVQQFLLAKAPPVSLWRSLLGHLASLARLVPEFSAGLVGIGGVCDVRQLDSGCLSQEVQGHSFRISVGLIRDSSLVV</sequence>
<name>A0A5B7GKV2_PORTR</name>
<keyword evidence="2" id="KW-1185">Reference proteome</keyword>
<dbReference type="EMBL" id="VSRR010017954">
    <property type="protein sequence ID" value="MPC60840.1"/>
    <property type="molecule type" value="Genomic_DNA"/>
</dbReference>
<organism evidence="1 2">
    <name type="scientific">Portunus trituberculatus</name>
    <name type="common">Swimming crab</name>
    <name type="synonym">Neptunus trituberculatus</name>
    <dbReference type="NCBI Taxonomy" id="210409"/>
    <lineage>
        <taxon>Eukaryota</taxon>
        <taxon>Metazoa</taxon>
        <taxon>Ecdysozoa</taxon>
        <taxon>Arthropoda</taxon>
        <taxon>Crustacea</taxon>
        <taxon>Multicrustacea</taxon>
        <taxon>Malacostraca</taxon>
        <taxon>Eumalacostraca</taxon>
        <taxon>Eucarida</taxon>
        <taxon>Decapoda</taxon>
        <taxon>Pleocyemata</taxon>
        <taxon>Brachyura</taxon>
        <taxon>Eubrachyura</taxon>
        <taxon>Portunoidea</taxon>
        <taxon>Portunidae</taxon>
        <taxon>Portuninae</taxon>
        <taxon>Portunus</taxon>
    </lineage>
</organism>
<reference evidence="1 2" key="1">
    <citation type="submission" date="2019-05" db="EMBL/GenBank/DDBJ databases">
        <title>Another draft genome of Portunus trituberculatus and its Hox gene families provides insights of decapod evolution.</title>
        <authorList>
            <person name="Jeong J.-H."/>
            <person name="Song I."/>
            <person name="Kim S."/>
            <person name="Choi T."/>
            <person name="Kim D."/>
            <person name="Ryu S."/>
            <person name="Kim W."/>
        </authorList>
    </citation>
    <scope>NUCLEOTIDE SEQUENCE [LARGE SCALE GENOMIC DNA]</scope>
    <source>
        <tissue evidence="1">Muscle</tissue>
    </source>
</reference>
<proteinExistence type="predicted"/>